<dbReference type="PANTHER" id="PTHR45641">
    <property type="entry name" value="TETRATRICOPEPTIDE REPEAT PROTEIN (AFU_ORTHOLOGUE AFUA_6G03870)"/>
    <property type="match status" value="1"/>
</dbReference>
<sequence>MDAPANEASHIRALFDDVRDGDEGIDLLGFLKPLYFFQHHTFTVLDAKSIFDVVKGNVKPHLNLREYGTALTKIAKLMYTSNPRTVARLLADVDAFRKKAKIESFADVDGIYDPLRLKLMKPAPLCVLEAYSNVIEQSFNMYCKAQPPTRDHSTAVADPGCHGAFLTEEGFYDFLVGYFISPDYLSADDSSAIMAAVTSTFVVHTTVDVKTSPSMMFPQFIEALCRLAQTLHGKLLSEEHGSIRKTIDTARLEHSIKVMLDTMQVMPNGTTVKSASKVPQQQVETSLDAMLNDIQTQMGTLSVRTRNVLQRRADMMDAADAPNRVKSIGSSTKPTTHASSTSAIDVIVIRDVLAVPDFPANVARKVEGAFSYQNCGHFEMALAQLHDAEDELVDVSPMRVLDTDASLFFTLARGNIHDSRQRDLDALQTYAEALAIADSLPESHPGRALALNCLGSVCYYAGNLLVALKCFDKALVLRESLLGEEHVDTATSLNNLACCLHAMGEVDASAMFFRSVLHAFKLGFGLAHPRVSVAMKNLETAQRHQSRLIQDRAQVKNRDDMKHIIAGSTFQIAAFERPTGPAKPKKKKVAKKKK</sequence>
<dbReference type="Gene3D" id="1.25.40.10">
    <property type="entry name" value="Tetratricopeptide repeat domain"/>
    <property type="match status" value="1"/>
</dbReference>
<keyword evidence="2" id="KW-0802">TPR repeat</keyword>
<reference evidence="3" key="1">
    <citation type="submission" date="2013-12" db="EMBL/GenBank/DDBJ databases">
        <title>The Genome Sequence of Aphanomyces invadans NJM9701.</title>
        <authorList>
            <consortium name="The Broad Institute Genomics Platform"/>
            <person name="Russ C."/>
            <person name="Tyler B."/>
            <person name="van West P."/>
            <person name="Dieguez-Uribeondo J."/>
            <person name="Young S.K."/>
            <person name="Zeng Q."/>
            <person name="Gargeya S."/>
            <person name="Fitzgerald M."/>
            <person name="Abouelleil A."/>
            <person name="Alvarado L."/>
            <person name="Chapman S.B."/>
            <person name="Gainer-Dewar J."/>
            <person name="Goldberg J."/>
            <person name="Griggs A."/>
            <person name="Gujja S."/>
            <person name="Hansen M."/>
            <person name="Howarth C."/>
            <person name="Imamovic A."/>
            <person name="Ireland A."/>
            <person name="Larimer J."/>
            <person name="McCowan C."/>
            <person name="Murphy C."/>
            <person name="Pearson M."/>
            <person name="Poon T.W."/>
            <person name="Priest M."/>
            <person name="Roberts A."/>
            <person name="Saif S."/>
            <person name="Shea T."/>
            <person name="Sykes S."/>
            <person name="Wortman J."/>
            <person name="Nusbaum C."/>
            <person name="Birren B."/>
        </authorList>
    </citation>
    <scope>NUCLEOTIDE SEQUENCE [LARGE SCALE GENOMIC DNA]</scope>
    <source>
        <strain evidence="3">NJM9701</strain>
    </source>
</reference>
<dbReference type="OrthoDB" id="626167at2759"/>
<dbReference type="SMART" id="SM00028">
    <property type="entry name" value="TPR"/>
    <property type="match status" value="3"/>
</dbReference>
<evidence type="ECO:0000313" key="3">
    <source>
        <dbReference type="EMBL" id="ETW10052.1"/>
    </source>
</evidence>
<dbReference type="eggNOG" id="KOG1840">
    <property type="taxonomic scope" value="Eukaryota"/>
</dbReference>
<evidence type="ECO:0000256" key="1">
    <source>
        <dbReference type="ARBA" id="ARBA00022737"/>
    </source>
</evidence>
<gene>
    <name evidence="3" type="ORF">H310_00441</name>
</gene>
<dbReference type="VEuPathDB" id="FungiDB:H310_00441"/>
<dbReference type="InterPro" id="IPR011990">
    <property type="entry name" value="TPR-like_helical_dom_sf"/>
</dbReference>
<keyword evidence="1" id="KW-0677">Repeat</keyword>
<name>A0A024UVU8_9STRA</name>
<dbReference type="SUPFAM" id="SSF48452">
    <property type="entry name" value="TPR-like"/>
    <property type="match status" value="1"/>
</dbReference>
<protein>
    <recommendedName>
        <fullName evidence="4">CLU central domain-containing protein</fullName>
    </recommendedName>
</protein>
<dbReference type="InterPro" id="IPR019734">
    <property type="entry name" value="TPR_rpt"/>
</dbReference>
<dbReference type="PANTHER" id="PTHR45641:SF19">
    <property type="entry name" value="NEPHROCYSTIN-3"/>
    <property type="match status" value="1"/>
</dbReference>
<dbReference type="GeneID" id="20077491"/>
<dbReference type="Pfam" id="PF13424">
    <property type="entry name" value="TPR_12"/>
    <property type="match status" value="1"/>
</dbReference>
<dbReference type="RefSeq" id="XP_008861463.1">
    <property type="nucleotide sequence ID" value="XM_008863241.1"/>
</dbReference>
<accession>A0A024UVU8</accession>
<evidence type="ECO:0000256" key="2">
    <source>
        <dbReference type="ARBA" id="ARBA00022803"/>
    </source>
</evidence>
<dbReference type="AlphaFoldDB" id="A0A024UVU8"/>
<dbReference type="STRING" id="157072.A0A024UVU8"/>
<organism evidence="3">
    <name type="scientific">Aphanomyces invadans</name>
    <dbReference type="NCBI Taxonomy" id="157072"/>
    <lineage>
        <taxon>Eukaryota</taxon>
        <taxon>Sar</taxon>
        <taxon>Stramenopiles</taxon>
        <taxon>Oomycota</taxon>
        <taxon>Saprolegniomycetes</taxon>
        <taxon>Saprolegniales</taxon>
        <taxon>Verrucalvaceae</taxon>
        <taxon>Aphanomyces</taxon>
    </lineage>
</organism>
<dbReference type="EMBL" id="KI913952">
    <property type="protein sequence ID" value="ETW10052.1"/>
    <property type="molecule type" value="Genomic_DNA"/>
</dbReference>
<proteinExistence type="predicted"/>
<evidence type="ECO:0008006" key="4">
    <source>
        <dbReference type="Google" id="ProtNLM"/>
    </source>
</evidence>